<dbReference type="Proteomes" id="UP000092124">
    <property type="component" value="Unassembled WGS sequence"/>
</dbReference>
<organism evidence="1 2">
    <name type="scientific">Neotoma lepida</name>
    <name type="common">Desert woodrat</name>
    <dbReference type="NCBI Taxonomy" id="56216"/>
    <lineage>
        <taxon>Eukaryota</taxon>
        <taxon>Metazoa</taxon>
        <taxon>Chordata</taxon>
        <taxon>Craniata</taxon>
        <taxon>Vertebrata</taxon>
        <taxon>Euteleostomi</taxon>
        <taxon>Mammalia</taxon>
        <taxon>Eutheria</taxon>
        <taxon>Euarchontoglires</taxon>
        <taxon>Glires</taxon>
        <taxon>Rodentia</taxon>
        <taxon>Myomorpha</taxon>
        <taxon>Muroidea</taxon>
        <taxon>Cricetidae</taxon>
        <taxon>Neotominae</taxon>
        <taxon>Neotoma</taxon>
    </lineage>
</organism>
<dbReference type="AlphaFoldDB" id="A0A1A6GQ12"/>
<evidence type="ECO:0000313" key="1">
    <source>
        <dbReference type="EMBL" id="OBS68286.1"/>
    </source>
</evidence>
<sequence length="48" mass="5567">MGSRTTNGHRENNTSEWGCPQALYFRRKTGCEWVGAGERAVLRGRWQR</sequence>
<reference evidence="1 2" key="1">
    <citation type="submission" date="2016-06" db="EMBL/GenBank/DDBJ databases">
        <title>The Draft Genome Sequence and Annotation of the Desert Woodrat Neotoma lepida.</title>
        <authorList>
            <person name="Campbell M."/>
            <person name="Oakeson K.F."/>
            <person name="Yandell M."/>
            <person name="Halpert J.R."/>
            <person name="Dearing D."/>
        </authorList>
    </citation>
    <scope>NUCLEOTIDE SEQUENCE [LARGE SCALE GENOMIC DNA]</scope>
    <source>
        <strain evidence="1">417</strain>
        <tissue evidence="1">Liver</tissue>
    </source>
</reference>
<dbReference type="EMBL" id="LZPO01075988">
    <property type="protein sequence ID" value="OBS68286.1"/>
    <property type="molecule type" value="Genomic_DNA"/>
</dbReference>
<gene>
    <name evidence="1" type="ORF">A6R68_03175</name>
</gene>
<keyword evidence="2" id="KW-1185">Reference proteome</keyword>
<proteinExistence type="predicted"/>
<evidence type="ECO:0000313" key="2">
    <source>
        <dbReference type="Proteomes" id="UP000092124"/>
    </source>
</evidence>
<accession>A0A1A6GQ12</accession>
<protein>
    <submittedName>
        <fullName evidence="1">Uncharacterized protein</fullName>
    </submittedName>
</protein>
<comment type="caution">
    <text evidence="1">The sequence shown here is derived from an EMBL/GenBank/DDBJ whole genome shotgun (WGS) entry which is preliminary data.</text>
</comment>
<name>A0A1A6GQ12_NEOLE</name>